<gene>
    <name evidence="1" type="ORF">F4821DRAFT_36440</name>
</gene>
<dbReference type="Proteomes" id="UP001497680">
    <property type="component" value="Unassembled WGS sequence"/>
</dbReference>
<protein>
    <submittedName>
        <fullName evidence="1">Uncharacterized protein</fullName>
    </submittedName>
</protein>
<dbReference type="EMBL" id="MU394292">
    <property type="protein sequence ID" value="KAI6090115.1"/>
    <property type="molecule type" value="Genomic_DNA"/>
</dbReference>
<reference evidence="1 2" key="1">
    <citation type="journal article" date="2022" name="New Phytol.">
        <title>Ecological generalism drives hyperdiversity of secondary metabolite gene clusters in xylarialean endophytes.</title>
        <authorList>
            <person name="Franco M.E.E."/>
            <person name="Wisecaver J.H."/>
            <person name="Arnold A.E."/>
            <person name="Ju Y.M."/>
            <person name="Slot J.C."/>
            <person name="Ahrendt S."/>
            <person name="Moore L.P."/>
            <person name="Eastman K.E."/>
            <person name="Scott K."/>
            <person name="Konkel Z."/>
            <person name="Mondo S.J."/>
            <person name="Kuo A."/>
            <person name="Hayes R.D."/>
            <person name="Haridas S."/>
            <person name="Andreopoulos B."/>
            <person name="Riley R."/>
            <person name="LaButti K."/>
            <person name="Pangilinan J."/>
            <person name="Lipzen A."/>
            <person name="Amirebrahimi M."/>
            <person name="Yan J."/>
            <person name="Adam C."/>
            <person name="Keymanesh K."/>
            <person name="Ng V."/>
            <person name="Louie K."/>
            <person name="Northen T."/>
            <person name="Drula E."/>
            <person name="Henrissat B."/>
            <person name="Hsieh H.M."/>
            <person name="Youens-Clark K."/>
            <person name="Lutzoni F."/>
            <person name="Miadlikowska J."/>
            <person name="Eastwood D.C."/>
            <person name="Hamelin R.C."/>
            <person name="Grigoriev I.V."/>
            <person name="U'Ren J.M."/>
        </authorList>
    </citation>
    <scope>NUCLEOTIDE SEQUENCE [LARGE SCALE GENOMIC DNA]</scope>
    <source>
        <strain evidence="1 2">ER1909</strain>
    </source>
</reference>
<keyword evidence="2" id="KW-1185">Reference proteome</keyword>
<comment type="caution">
    <text evidence="1">The sequence shown here is derived from an EMBL/GenBank/DDBJ whole genome shotgun (WGS) entry which is preliminary data.</text>
</comment>
<proteinExistence type="predicted"/>
<accession>A0ACC0DCI1</accession>
<name>A0ACC0DCI1_9PEZI</name>
<organism evidence="1 2">
    <name type="scientific">Hypoxylon rubiginosum</name>
    <dbReference type="NCBI Taxonomy" id="110542"/>
    <lineage>
        <taxon>Eukaryota</taxon>
        <taxon>Fungi</taxon>
        <taxon>Dikarya</taxon>
        <taxon>Ascomycota</taxon>
        <taxon>Pezizomycotina</taxon>
        <taxon>Sordariomycetes</taxon>
        <taxon>Xylariomycetidae</taxon>
        <taxon>Xylariales</taxon>
        <taxon>Hypoxylaceae</taxon>
        <taxon>Hypoxylon</taxon>
    </lineage>
</organism>
<evidence type="ECO:0000313" key="2">
    <source>
        <dbReference type="Proteomes" id="UP001497680"/>
    </source>
</evidence>
<evidence type="ECO:0000313" key="1">
    <source>
        <dbReference type="EMBL" id="KAI6090115.1"/>
    </source>
</evidence>
<sequence>MGSQPHDPYVLPNAVNSSLVAKPADGHQKRSTWTLNFEEWGGVLTLEQYLEREPYLTTLPLARCGGMAHWVLTDRAWHATPDYPDEPVLASAESIRKRLLVAKPREVRDGGVYIRDCKADGIGSVFTYPQFRGRGYAGRLLAEMVPALIGGAVCDDDDVVCSALWSDIGQTYYAQKGWVAFPSLHVEFPAAAAANDSTDDNNSINPASKPPTSLETEEEGKEASAARAAAVTAKPITYDDLKALCERDEQLLRAQLLRTSAATGRTCVAFAPDRDTMLWHFLRDDFITSKIFESPRSPPTTETPVRGALAGTTVGRRVWALWSRSYGGGVGEDPARTVDKNTLYILRLVVEVEGTESELADSDKEDEDEDVVAAFAAVMRVALQEARTWHLGKIDMWNPSPLAKKLVERSGLRHRWVERKTDSIPSMMWYGSEDVKKDIEWVANEKYCWC</sequence>